<dbReference type="Pfam" id="PF00355">
    <property type="entry name" value="Rieske"/>
    <property type="match status" value="1"/>
</dbReference>
<organism evidence="7 8">
    <name type="scientific">Nocardia albiluteola</name>
    <dbReference type="NCBI Taxonomy" id="2842303"/>
    <lineage>
        <taxon>Bacteria</taxon>
        <taxon>Bacillati</taxon>
        <taxon>Actinomycetota</taxon>
        <taxon>Actinomycetes</taxon>
        <taxon>Mycobacteriales</taxon>
        <taxon>Nocardiaceae</taxon>
        <taxon>Nocardia</taxon>
    </lineage>
</organism>
<evidence type="ECO:0000313" key="6">
    <source>
        <dbReference type="EMBL" id="MBU3062490.1"/>
    </source>
</evidence>
<dbReference type="EMBL" id="JAHKNI010000011">
    <property type="protein sequence ID" value="MBU3065676.1"/>
    <property type="molecule type" value="Genomic_DNA"/>
</dbReference>
<evidence type="ECO:0000256" key="2">
    <source>
        <dbReference type="ARBA" id="ARBA00022723"/>
    </source>
</evidence>
<dbReference type="RefSeq" id="WP_215917420.1">
    <property type="nucleotide sequence ID" value="NZ_JAHKNI010000004.1"/>
</dbReference>
<dbReference type="InterPro" id="IPR036922">
    <property type="entry name" value="Rieske_2Fe-2S_sf"/>
</dbReference>
<evidence type="ECO:0000313" key="7">
    <source>
        <dbReference type="EMBL" id="MBU3065676.1"/>
    </source>
</evidence>
<keyword evidence="8" id="KW-1185">Reference proteome</keyword>
<name>A0ABS6B5R5_9NOCA</name>
<evidence type="ECO:0000256" key="3">
    <source>
        <dbReference type="ARBA" id="ARBA00023004"/>
    </source>
</evidence>
<protein>
    <submittedName>
        <fullName evidence="7">Rieske (2Fe-2S) protein</fullName>
    </submittedName>
</protein>
<dbReference type="InterPro" id="IPR017941">
    <property type="entry name" value="Rieske_2Fe-2S"/>
</dbReference>
<dbReference type="Gene3D" id="2.102.10.10">
    <property type="entry name" value="Rieske [2Fe-2S] iron-sulphur domain"/>
    <property type="match status" value="1"/>
</dbReference>
<evidence type="ECO:0000256" key="1">
    <source>
        <dbReference type="ARBA" id="ARBA00022714"/>
    </source>
</evidence>
<keyword evidence="2" id="KW-0479">Metal-binding</keyword>
<dbReference type="CDD" id="cd03467">
    <property type="entry name" value="Rieske"/>
    <property type="match status" value="1"/>
</dbReference>
<dbReference type="PROSITE" id="PS51296">
    <property type="entry name" value="RIESKE"/>
    <property type="match status" value="1"/>
</dbReference>
<evidence type="ECO:0000256" key="4">
    <source>
        <dbReference type="ARBA" id="ARBA00023014"/>
    </source>
</evidence>
<feature type="domain" description="Rieske" evidence="5">
    <location>
        <begin position="128"/>
        <end position="225"/>
    </location>
</feature>
<proteinExistence type="predicted"/>
<dbReference type="SUPFAM" id="SSF50022">
    <property type="entry name" value="ISP domain"/>
    <property type="match status" value="1"/>
</dbReference>
<keyword evidence="4" id="KW-0411">Iron-sulfur</keyword>
<keyword evidence="3" id="KW-0408">Iron</keyword>
<accession>A0ABS6B5R5</accession>
<evidence type="ECO:0000313" key="8">
    <source>
        <dbReference type="Proteomes" id="UP000733379"/>
    </source>
</evidence>
<reference evidence="7 8" key="1">
    <citation type="submission" date="2021-06" db="EMBL/GenBank/DDBJ databases">
        <title>Actinomycetes sequencing.</title>
        <authorList>
            <person name="Shan Q."/>
        </authorList>
    </citation>
    <scope>NUCLEOTIDE SEQUENCE [LARGE SCALE GENOMIC DNA]</scope>
    <source>
        <strain evidence="7 8">NEAU-G5</strain>
    </source>
</reference>
<dbReference type="Proteomes" id="UP000733379">
    <property type="component" value="Unassembled WGS sequence"/>
</dbReference>
<evidence type="ECO:0000259" key="5">
    <source>
        <dbReference type="PROSITE" id="PS51296"/>
    </source>
</evidence>
<comment type="caution">
    <text evidence="7">The sequence shown here is derived from an EMBL/GenBank/DDBJ whole genome shotgun (WGS) entry which is preliminary data.</text>
</comment>
<gene>
    <name evidence="6" type="ORF">KO481_13280</name>
    <name evidence="7" type="ORF">KO481_29630</name>
</gene>
<sequence length="232" mass="24467">MTGRDIRRYVEDLLSGRRPRGFTPGDEEAEQMRVAIALRAARFGADAPSEEFLAGLRQRLAGEFGESSRPPEASTPPPRRRQVLIGGSIAAAAATVGGVVDHALTSGGHGPATPSQAQQTLVPRNGAWRPVAAAADVPEGATIAFDAGTVSGFVHRRDGIPYALSGICTHQGCKLWLDGPADRLRCPCHSTSFGIDGAVRTHQLPIAPAPLPRLEIREINGTIEVFVPAESA</sequence>
<keyword evidence="1" id="KW-0001">2Fe-2S</keyword>
<dbReference type="EMBL" id="JAHKNI010000004">
    <property type="protein sequence ID" value="MBU3062490.1"/>
    <property type="molecule type" value="Genomic_DNA"/>
</dbReference>